<dbReference type="Gene3D" id="1.10.10.10">
    <property type="entry name" value="Winged helix-like DNA-binding domain superfamily/Winged helix DNA-binding domain"/>
    <property type="match status" value="1"/>
</dbReference>
<dbReference type="SUPFAM" id="SSF46785">
    <property type="entry name" value="Winged helix' DNA-binding domain"/>
    <property type="match status" value="1"/>
</dbReference>
<dbReference type="CDD" id="cd07377">
    <property type="entry name" value="WHTH_GntR"/>
    <property type="match status" value="1"/>
</dbReference>
<keyword evidence="3" id="KW-0804">Transcription</keyword>
<dbReference type="AlphaFoldDB" id="A0A1N7KCV7"/>
<dbReference type="RefSeq" id="WP_217696053.1">
    <property type="nucleotide sequence ID" value="NZ_FTOA01000002.1"/>
</dbReference>
<organism evidence="5 6">
    <name type="scientific">Insolitispirillum peregrinum</name>
    <dbReference type="NCBI Taxonomy" id="80876"/>
    <lineage>
        <taxon>Bacteria</taxon>
        <taxon>Pseudomonadati</taxon>
        <taxon>Pseudomonadota</taxon>
        <taxon>Alphaproteobacteria</taxon>
        <taxon>Rhodospirillales</taxon>
        <taxon>Novispirillaceae</taxon>
        <taxon>Insolitispirillum</taxon>
    </lineage>
</organism>
<keyword evidence="6" id="KW-1185">Reference proteome</keyword>
<dbReference type="InterPro" id="IPR036390">
    <property type="entry name" value="WH_DNA-bd_sf"/>
</dbReference>
<dbReference type="PANTHER" id="PTHR43537:SF41">
    <property type="entry name" value="TRANSCRIPTIONAL REGULATORY PROTEIN"/>
    <property type="match status" value="1"/>
</dbReference>
<dbReference type="InterPro" id="IPR036388">
    <property type="entry name" value="WH-like_DNA-bd_sf"/>
</dbReference>
<gene>
    <name evidence="5" type="ORF">SAMN05421779_102711</name>
</gene>
<dbReference type="Proteomes" id="UP000185678">
    <property type="component" value="Unassembled WGS sequence"/>
</dbReference>
<dbReference type="PANTHER" id="PTHR43537">
    <property type="entry name" value="TRANSCRIPTIONAL REGULATOR, GNTR FAMILY"/>
    <property type="match status" value="1"/>
</dbReference>
<keyword evidence="2" id="KW-0238">DNA-binding</keyword>
<keyword evidence="1" id="KW-0805">Transcription regulation</keyword>
<dbReference type="PRINTS" id="PR00035">
    <property type="entry name" value="HTHGNTR"/>
</dbReference>
<evidence type="ECO:0000313" key="6">
    <source>
        <dbReference type="Proteomes" id="UP000185678"/>
    </source>
</evidence>
<dbReference type="PROSITE" id="PS50949">
    <property type="entry name" value="HTH_GNTR"/>
    <property type="match status" value="1"/>
</dbReference>
<dbReference type="GO" id="GO:0003700">
    <property type="term" value="F:DNA-binding transcription factor activity"/>
    <property type="evidence" value="ECO:0007669"/>
    <property type="project" value="InterPro"/>
</dbReference>
<accession>A0A1N7KCV7</accession>
<dbReference type="EMBL" id="FTOA01000002">
    <property type="protein sequence ID" value="SIS59411.1"/>
    <property type="molecule type" value="Genomic_DNA"/>
</dbReference>
<proteinExistence type="predicted"/>
<evidence type="ECO:0000256" key="1">
    <source>
        <dbReference type="ARBA" id="ARBA00023015"/>
    </source>
</evidence>
<feature type="domain" description="HTH gntR-type" evidence="4">
    <location>
        <begin position="16"/>
        <end position="83"/>
    </location>
</feature>
<dbReference type="Pfam" id="PF00392">
    <property type="entry name" value="GntR"/>
    <property type="match status" value="1"/>
</dbReference>
<sequence length="129" mass="13911">MSRSLDHLHLPQVSRITTSDYIAQALKSAIIGGSIPPGEPLRQDEIAAQFDVSKIPVREALKRLEAEGLVTIERNRGAVVAGFSSDEITEYVEIRAALESFAAQQAASTLPGATWTISGCRKRRAPAPN</sequence>
<dbReference type="SMART" id="SM00345">
    <property type="entry name" value="HTH_GNTR"/>
    <property type="match status" value="1"/>
</dbReference>
<dbReference type="GO" id="GO:0003677">
    <property type="term" value="F:DNA binding"/>
    <property type="evidence" value="ECO:0007669"/>
    <property type="project" value="UniProtKB-KW"/>
</dbReference>
<protein>
    <submittedName>
        <fullName evidence="5">Regulatory protein, gntR family</fullName>
    </submittedName>
</protein>
<evidence type="ECO:0000256" key="3">
    <source>
        <dbReference type="ARBA" id="ARBA00023163"/>
    </source>
</evidence>
<evidence type="ECO:0000313" key="5">
    <source>
        <dbReference type="EMBL" id="SIS59411.1"/>
    </source>
</evidence>
<dbReference type="InterPro" id="IPR000524">
    <property type="entry name" value="Tscrpt_reg_HTH_GntR"/>
</dbReference>
<dbReference type="STRING" id="80876.SAMN05421779_102711"/>
<name>A0A1N7KCV7_9PROT</name>
<evidence type="ECO:0000259" key="4">
    <source>
        <dbReference type="PROSITE" id="PS50949"/>
    </source>
</evidence>
<evidence type="ECO:0000256" key="2">
    <source>
        <dbReference type="ARBA" id="ARBA00023125"/>
    </source>
</evidence>
<reference evidence="5 6" key="1">
    <citation type="submission" date="2017-01" db="EMBL/GenBank/DDBJ databases">
        <authorList>
            <person name="Mah S.A."/>
            <person name="Swanson W.J."/>
            <person name="Moy G.W."/>
            <person name="Vacquier V.D."/>
        </authorList>
    </citation>
    <scope>NUCLEOTIDE SEQUENCE [LARGE SCALE GENOMIC DNA]</scope>
    <source>
        <strain evidence="5 6">DSM 11589</strain>
    </source>
</reference>